<evidence type="ECO:0000313" key="2">
    <source>
        <dbReference type="EMBL" id="RRA97734.1"/>
    </source>
</evidence>
<evidence type="ECO:0000259" key="1">
    <source>
        <dbReference type="SMART" id="SM00736"/>
    </source>
</evidence>
<proteinExistence type="predicted"/>
<dbReference type="Pfam" id="PF05345">
    <property type="entry name" value="He_PIG"/>
    <property type="match status" value="5"/>
</dbReference>
<dbReference type="InterPro" id="IPR006644">
    <property type="entry name" value="Cadg"/>
</dbReference>
<sequence>MKQPYPLHRSIRITVPIFVLSLLFNLTSLFAQSIPIATGRYQIDNSLKLIVCNQLPPFPAGQPLPTLFFDKDYTFTQAVSAFEIGKPYKVKTGSTTFTLYFTNLPLVNIDTQGNQTISTTDDRTKGTFTLANDTDPLFTASMGIRIRGNSSRKFPKKSYNMELWKDPDGHEELETSLLGLREDSKWYLLAMYNEPLRLNNATSYTIWQNTHKLYYAVQEPDANPAIRTKYCDVFVNNAYFGVYMITEPMDRKQLKLKKTGSNDEVRGELYKSGGWSGATKFVEVPAPPASPTDPVWAEWEMDYPDPFWTNLYDLVKFVVNAPAEDFKTNVSKRLKIDNLVDYFIFLNLTNATDNTGNNQFLARYKENEPYFLIPWDMDATYGYTTVFTRSEEARSVISNGLFDRLLTLDPGGFKSKLRQRWFTLRQSEYSLQNLKNRFASNFNLLTAEGAYARETTKWAGTVNTSDIAKINSWLENRLNFLDEYFALFPENGPGVELNYFHGEVVTDNKNLAWSTLQEPNLKQFELESSTDGVNFSPLTTVAATGDAETGQTYQFVHEDDSPLDFYRLKIVLDNDQFTYSPFIQVGANSCPSPPTSPTISKNLSDITEGQTAILTASGCSESVIWSTGQTGQSVVVKPEVTTSYTAKCRGEAGCESLPSASVQINVFQNGSLPGSFEGYLGGVDCSLLRGWVWDSKKPNAGIYVEVLDNQNVIGTVIADDFRQDLKNAGKGNGFHGYTFSIPETLKDNTQHSLSIRVLGSNYILKDSPKKLTCPRPANQAPIKPAVSPLSATVSSPFTATLPAFFDADSPTLTYTLTGLPNGFTFAADTRILTGTPTAKGTSNLTYKASDGIASTSVTIVLTIKDAPAPPANLPPVKPAVSPLSATVNTGFTATLPVFTDPESAPLTYTLAGLPDALNFTASTRTITGTPAASAVLSLTYAASDGVNSTSLVVALTIADAPEPPENQPPVKPAVSPLSATVNAGFSATLPAFTDPDSDPLTYTLAGLPDELDFATDTRTINGTPTETATLSLTYTASDGPHSTSLVVTLTIVDASTPPVNLPPVKPMVSPLSATVNAGFTTTLPAFTDPESAPLTYTLAGLPDALDFAADTRTITGTPTETATLSLTYAASDGVNSTSLVVTLTIADAPEPPENLPPVKPTVSPLSATVASAFTTTLPVFTDPESAPLTYTLTGLPGGLNFTATTRTINGTPTASAVLSLTYSASDGTNSSSVTIPFTIANKPTPPTVTGNFEGYLDKVECGTIRGWVWDRDKPNTPLTVEFFANGQSIGTAPADIFRQDIKNAGKGNGYHVYNFTTPAAVKTGQTFSISAKVLNSTYTLKEAPKNLNCAPGGRLSVSADEAVSTDLIITPNPSSGEFEVVFHTATQTVSELSVLDELGRSWYRKTVEGSGWQRHKITLSGTIGTLVVGVRQGQQLRSRKILIVR</sequence>
<dbReference type="GO" id="GO:0005509">
    <property type="term" value="F:calcium ion binding"/>
    <property type="evidence" value="ECO:0007669"/>
    <property type="project" value="InterPro"/>
</dbReference>
<dbReference type="RefSeq" id="WP_124879599.1">
    <property type="nucleotide sequence ID" value="NZ_RQJO01000017.1"/>
</dbReference>
<dbReference type="OrthoDB" id="9803752at2"/>
<dbReference type="InterPro" id="IPR015919">
    <property type="entry name" value="Cadherin-like_sf"/>
</dbReference>
<gene>
    <name evidence="2" type="ORF">EHT25_32330</name>
</gene>
<feature type="domain" description="Dystroglycan-type cadherin-like" evidence="1">
    <location>
        <begin position="1063"/>
        <end position="1152"/>
    </location>
</feature>
<organism evidence="2 3">
    <name type="scientific">Larkinella rosea</name>
    <dbReference type="NCBI Taxonomy" id="2025312"/>
    <lineage>
        <taxon>Bacteria</taxon>
        <taxon>Pseudomonadati</taxon>
        <taxon>Bacteroidota</taxon>
        <taxon>Cytophagia</taxon>
        <taxon>Cytophagales</taxon>
        <taxon>Spirosomataceae</taxon>
        <taxon>Larkinella</taxon>
    </lineage>
</organism>
<feature type="domain" description="Dystroglycan-type cadherin-like" evidence="1">
    <location>
        <begin position="875"/>
        <end position="964"/>
    </location>
</feature>
<dbReference type="InterPro" id="IPR013783">
    <property type="entry name" value="Ig-like_fold"/>
</dbReference>
<dbReference type="PANTHER" id="PTHR40050:SF1">
    <property type="entry name" value="INNER SPORE COAT PROTEIN H"/>
    <property type="match status" value="1"/>
</dbReference>
<dbReference type="EMBL" id="RQJO01000017">
    <property type="protein sequence ID" value="RRA97734.1"/>
    <property type="molecule type" value="Genomic_DNA"/>
</dbReference>
<dbReference type="Pfam" id="PF08757">
    <property type="entry name" value="CotH"/>
    <property type="match status" value="1"/>
</dbReference>
<protein>
    <recommendedName>
        <fullName evidence="1">Dystroglycan-type cadherin-like domain-containing protein</fullName>
    </recommendedName>
</protein>
<dbReference type="Proteomes" id="UP000271925">
    <property type="component" value="Unassembled WGS sequence"/>
</dbReference>
<feature type="domain" description="Dystroglycan-type cadherin-like" evidence="1">
    <location>
        <begin position="969"/>
        <end position="1058"/>
    </location>
</feature>
<keyword evidence="3" id="KW-1185">Reference proteome</keyword>
<dbReference type="PANTHER" id="PTHR40050">
    <property type="entry name" value="INNER SPORE COAT PROTEIN H"/>
    <property type="match status" value="1"/>
</dbReference>
<reference evidence="2 3" key="1">
    <citation type="submission" date="2018-11" db="EMBL/GenBank/DDBJ databases">
        <authorList>
            <person name="Zhou Z."/>
            <person name="Wang G."/>
        </authorList>
    </citation>
    <scope>NUCLEOTIDE SEQUENCE [LARGE SCALE GENOMIC DNA]</scope>
    <source>
        <strain evidence="2 3">KCTC52004</strain>
    </source>
</reference>
<dbReference type="GO" id="GO:0016020">
    <property type="term" value="C:membrane"/>
    <property type="evidence" value="ECO:0007669"/>
    <property type="project" value="InterPro"/>
</dbReference>
<feature type="domain" description="Dystroglycan-type cadherin-like" evidence="1">
    <location>
        <begin position="1157"/>
        <end position="1246"/>
    </location>
</feature>
<name>A0A3P1B9P1_9BACT</name>
<dbReference type="InterPro" id="IPR014867">
    <property type="entry name" value="Spore_coat_CotH_CotH2/3/7"/>
</dbReference>
<comment type="caution">
    <text evidence="2">The sequence shown here is derived from an EMBL/GenBank/DDBJ whole genome shotgun (WGS) entry which is preliminary data.</text>
</comment>
<evidence type="ECO:0000313" key="3">
    <source>
        <dbReference type="Proteomes" id="UP000271925"/>
    </source>
</evidence>
<dbReference type="SMART" id="SM00736">
    <property type="entry name" value="CADG"/>
    <property type="match status" value="5"/>
</dbReference>
<accession>A0A3P1B9P1</accession>
<dbReference type="SUPFAM" id="SSF49313">
    <property type="entry name" value="Cadherin-like"/>
    <property type="match status" value="5"/>
</dbReference>
<dbReference type="Gene3D" id="2.60.40.10">
    <property type="entry name" value="Immunoglobulins"/>
    <property type="match status" value="5"/>
</dbReference>
<feature type="domain" description="Dystroglycan-type cadherin-like" evidence="1">
    <location>
        <begin position="781"/>
        <end position="870"/>
    </location>
</feature>